<gene>
    <name evidence="3" type="ORF">BSQ50_05405</name>
</gene>
<keyword evidence="4" id="KW-1185">Reference proteome</keyword>
<dbReference type="EMBL" id="CP018180">
    <property type="protein sequence ID" value="AUJ32041.1"/>
    <property type="molecule type" value="Genomic_DNA"/>
</dbReference>
<reference evidence="3 4" key="1">
    <citation type="submission" date="2016-11" db="EMBL/GenBank/DDBJ databases">
        <title>Interaction between Lactobacillus species and yeast in water kefir.</title>
        <authorList>
            <person name="Behr J."/>
            <person name="Xu D."/>
            <person name="Vogel R.F."/>
        </authorList>
    </citation>
    <scope>NUCLEOTIDE SEQUENCE [LARGE SCALE GENOMIC DNA]</scope>
    <source>
        <strain evidence="3 4">TMW 1.1827</strain>
    </source>
</reference>
<evidence type="ECO:0000313" key="4">
    <source>
        <dbReference type="Proteomes" id="UP000324497"/>
    </source>
</evidence>
<evidence type="ECO:0000259" key="2">
    <source>
        <dbReference type="Pfam" id="PF20434"/>
    </source>
</evidence>
<organism evidence="3 4">
    <name type="scientific">Liquorilactobacillus nagelii</name>
    <dbReference type="NCBI Taxonomy" id="82688"/>
    <lineage>
        <taxon>Bacteria</taxon>
        <taxon>Bacillati</taxon>
        <taxon>Bacillota</taxon>
        <taxon>Bacilli</taxon>
        <taxon>Lactobacillales</taxon>
        <taxon>Lactobacillaceae</taxon>
        <taxon>Liquorilactobacillus</taxon>
    </lineage>
</organism>
<dbReference type="RefSeq" id="WP_148126657.1">
    <property type="nucleotide sequence ID" value="NZ_CP018180.1"/>
</dbReference>
<dbReference type="SUPFAM" id="SSF53474">
    <property type="entry name" value="alpha/beta-Hydrolases"/>
    <property type="match status" value="1"/>
</dbReference>
<name>A0A3Q8CCG8_9LACO</name>
<evidence type="ECO:0000256" key="1">
    <source>
        <dbReference type="ARBA" id="ARBA00022801"/>
    </source>
</evidence>
<sequence>MSQLNQCCNRKIAIKVPQVDEYHDLVYSQVKGRWDTQELKMSLLVPRTEQLKPAVLYLPGGGFTEANLHKLIQLKLVLAEAGVVVASATYRTIPANLSAMVTDAKQALTYLYQQAAVYRIDPNKIAVIGDSAGGYLAQLLGTISQTPAISQTQVQSKQNQVAAVVSLYGFSNLLLMGADPKRPEFDPAAPTMLMLNGVSLAPQKRLMPAEITERARQASPLFKLHSGIPPFLLMHGDADQLVPLAQTKAMATAMRQAGLDAKEIILTGAGHGTAEWYQPEVAYLIRDWLLEKLDWDSGPLDLKQQTTL</sequence>
<feature type="domain" description="BD-FAE-like" evidence="2">
    <location>
        <begin position="46"/>
        <end position="253"/>
    </location>
</feature>
<dbReference type="AlphaFoldDB" id="A0A3Q8CCG8"/>
<dbReference type="Pfam" id="PF20434">
    <property type="entry name" value="BD-FAE"/>
    <property type="match status" value="1"/>
</dbReference>
<dbReference type="PANTHER" id="PTHR48081">
    <property type="entry name" value="AB HYDROLASE SUPERFAMILY PROTEIN C4A8.06C"/>
    <property type="match status" value="1"/>
</dbReference>
<protein>
    <recommendedName>
        <fullName evidence="2">BD-FAE-like domain-containing protein</fullName>
    </recommendedName>
</protein>
<keyword evidence="1" id="KW-0378">Hydrolase</keyword>
<dbReference type="KEGG" id="lng:BSQ50_05405"/>
<evidence type="ECO:0000313" key="3">
    <source>
        <dbReference type="EMBL" id="AUJ32041.1"/>
    </source>
</evidence>
<dbReference type="PANTHER" id="PTHR48081:SF13">
    <property type="entry name" value="ALPHA_BETA HYDROLASE"/>
    <property type="match status" value="1"/>
</dbReference>
<dbReference type="InterPro" id="IPR049492">
    <property type="entry name" value="BD-FAE-like_dom"/>
</dbReference>
<dbReference type="Proteomes" id="UP000324497">
    <property type="component" value="Chromosome"/>
</dbReference>
<dbReference type="Gene3D" id="3.40.50.1820">
    <property type="entry name" value="alpha/beta hydrolase"/>
    <property type="match status" value="1"/>
</dbReference>
<dbReference type="InterPro" id="IPR050300">
    <property type="entry name" value="GDXG_lipolytic_enzyme"/>
</dbReference>
<accession>A0A3Q8CCG8</accession>
<dbReference type="InterPro" id="IPR029058">
    <property type="entry name" value="AB_hydrolase_fold"/>
</dbReference>
<dbReference type="GO" id="GO:0016787">
    <property type="term" value="F:hydrolase activity"/>
    <property type="evidence" value="ECO:0007669"/>
    <property type="project" value="UniProtKB-KW"/>
</dbReference>
<proteinExistence type="predicted"/>